<name>A0A7S1THH4_9RHOD</name>
<protein>
    <submittedName>
        <fullName evidence="1">Uncharacterized protein</fullName>
    </submittedName>
</protein>
<dbReference type="AlphaFoldDB" id="A0A7S1THH4"/>
<organism evidence="1">
    <name type="scientific">Compsopogon caeruleus</name>
    <dbReference type="NCBI Taxonomy" id="31354"/>
    <lineage>
        <taxon>Eukaryota</taxon>
        <taxon>Rhodophyta</taxon>
        <taxon>Compsopogonophyceae</taxon>
        <taxon>Compsopogonales</taxon>
        <taxon>Compsopogonaceae</taxon>
        <taxon>Compsopogon</taxon>
    </lineage>
</organism>
<reference evidence="1" key="1">
    <citation type="submission" date="2021-01" db="EMBL/GenBank/DDBJ databases">
        <authorList>
            <person name="Corre E."/>
            <person name="Pelletier E."/>
            <person name="Niang G."/>
            <person name="Scheremetjew M."/>
            <person name="Finn R."/>
            <person name="Kale V."/>
            <person name="Holt S."/>
            <person name="Cochrane G."/>
            <person name="Meng A."/>
            <person name="Brown T."/>
            <person name="Cohen L."/>
        </authorList>
    </citation>
    <scope>NUCLEOTIDE SEQUENCE</scope>
    <source>
        <strain evidence="1">SAG 36.94</strain>
    </source>
</reference>
<evidence type="ECO:0000313" key="1">
    <source>
        <dbReference type="EMBL" id="CAD9236911.1"/>
    </source>
</evidence>
<gene>
    <name evidence="1" type="ORF">CCAE0312_LOCUS9008</name>
</gene>
<dbReference type="EMBL" id="HBGH01016295">
    <property type="protein sequence ID" value="CAD9236911.1"/>
    <property type="molecule type" value="Transcribed_RNA"/>
</dbReference>
<proteinExistence type="predicted"/>
<accession>A0A7S1THH4</accession>
<sequence length="112" mass="12571">MVPVSSPSDNMIQTDIAKIGIHSKAKNSQYNSANNLPNNNACVILKEDLGRGKGGATVTLPPKDWLQAHHLPPLLLRHHMALERNPQESSLRHECQTRTTYTALHTRTRIFR</sequence>